<evidence type="ECO:0000313" key="4">
    <source>
        <dbReference type="EMBL" id="KAI9632728.1"/>
    </source>
</evidence>
<gene>
    <name evidence="4" type="ORF">MKK02DRAFT_41038</name>
</gene>
<protein>
    <recommendedName>
        <fullName evidence="6">NAD(P)-binding protein</fullName>
    </recommendedName>
</protein>
<dbReference type="InterPro" id="IPR036291">
    <property type="entry name" value="NAD(P)-bd_dom_sf"/>
</dbReference>
<dbReference type="EMBL" id="JAKWFO010000014">
    <property type="protein sequence ID" value="KAI9632728.1"/>
    <property type="molecule type" value="Genomic_DNA"/>
</dbReference>
<sequence length="279" mass="29896">MPYTILVTGANRGIGYEAVKLLSQEKPDATILLGSRTTQNGQAAIEKMKTSSPSSDFSNVKVVELDITSSSSLSSAVDLIKSTYSTLDVLINNSGIAELDGDGLSPAIFDVNVRGTKNTIEAFTPILTPKSGIVVFVSSQVGGWYTKAVGPKIQAELLDVQSTTWEKVEGWMADWQKMAEGGKAQGDWVPLDQGMTGSMYFVSKALINPWVRKYAVDHSDARVAIVCPGYCATGMTKFAAPREASMGGASIAWPVLNEFESGKFYQDGKELGFDTGVPK</sequence>
<evidence type="ECO:0000256" key="2">
    <source>
        <dbReference type="ARBA" id="ARBA00022857"/>
    </source>
</evidence>
<evidence type="ECO:0008006" key="6">
    <source>
        <dbReference type="Google" id="ProtNLM"/>
    </source>
</evidence>
<dbReference type="GeneID" id="77730598"/>
<keyword evidence="5" id="KW-1185">Reference proteome</keyword>
<accession>A0AA38LRN3</accession>
<dbReference type="PANTHER" id="PTHR43490">
    <property type="entry name" value="(+)-NEOMENTHOL DEHYDROGENASE"/>
    <property type="match status" value="1"/>
</dbReference>
<dbReference type="RefSeq" id="XP_052942505.1">
    <property type="nucleotide sequence ID" value="XM_053091393.1"/>
</dbReference>
<evidence type="ECO:0000313" key="5">
    <source>
        <dbReference type="Proteomes" id="UP001164286"/>
    </source>
</evidence>
<dbReference type="Gene3D" id="3.40.50.720">
    <property type="entry name" value="NAD(P)-binding Rossmann-like Domain"/>
    <property type="match status" value="1"/>
</dbReference>
<dbReference type="AlphaFoldDB" id="A0AA38LRN3"/>
<dbReference type="PRINTS" id="PR00081">
    <property type="entry name" value="GDHRDH"/>
</dbReference>
<reference evidence="4" key="1">
    <citation type="journal article" date="2022" name="G3 (Bethesda)">
        <title>High quality genome of the basidiomycete yeast Dioszegia hungarica PDD-24b-2 isolated from cloud water.</title>
        <authorList>
            <person name="Jarrige D."/>
            <person name="Haridas S."/>
            <person name="Bleykasten-Grosshans C."/>
            <person name="Joly M."/>
            <person name="Nadalig T."/>
            <person name="Sancelme M."/>
            <person name="Vuilleumier S."/>
            <person name="Grigoriev I.V."/>
            <person name="Amato P."/>
            <person name="Bringel F."/>
        </authorList>
    </citation>
    <scope>NUCLEOTIDE SEQUENCE</scope>
    <source>
        <strain evidence="4">PDD-24b-2</strain>
    </source>
</reference>
<evidence type="ECO:0000256" key="1">
    <source>
        <dbReference type="ARBA" id="ARBA00006484"/>
    </source>
</evidence>
<dbReference type="Proteomes" id="UP001164286">
    <property type="component" value="Unassembled WGS sequence"/>
</dbReference>
<proteinExistence type="inferred from homology"/>
<dbReference type="PANTHER" id="PTHR43490:SF99">
    <property type="entry name" value="SHORT-CHAIN DEHYDROGENASE_REDUCTASE"/>
    <property type="match status" value="1"/>
</dbReference>
<name>A0AA38LRN3_9TREE</name>
<evidence type="ECO:0000256" key="3">
    <source>
        <dbReference type="ARBA" id="ARBA00023002"/>
    </source>
</evidence>
<keyword evidence="2" id="KW-0521">NADP</keyword>
<comment type="similarity">
    <text evidence="1">Belongs to the short-chain dehydrogenases/reductases (SDR) family.</text>
</comment>
<organism evidence="4 5">
    <name type="scientific">Dioszegia hungarica</name>
    <dbReference type="NCBI Taxonomy" id="4972"/>
    <lineage>
        <taxon>Eukaryota</taxon>
        <taxon>Fungi</taxon>
        <taxon>Dikarya</taxon>
        <taxon>Basidiomycota</taxon>
        <taxon>Agaricomycotina</taxon>
        <taxon>Tremellomycetes</taxon>
        <taxon>Tremellales</taxon>
        <taxon>Bulleribasidiaceae</taxon>
        <taxon>Dioszegia</taxon>
    </lineage>
</organism>
<dbReference type="GO" id="GO:0016491">
    <property type="term" value="F:oxidoreductase activity"/>
    <property type="evidence" value="ECO:0007669"/>
    <property type="project" value="UniProtKB-KW"/>
</dbReference>
<dbReference type="Pfam" id="PF00106">
    <property type="entry name" value="adh_short"/>
    <property type="match status" value="1"/>
</dbReference>
<dbReference type="SUPFAM" id="SSF51735">
    <property type="entry name" value="NAD(P)-binding Rossmann-fold domains"/>
    <property type="match status" value="1"/>
</dbReference>
<dbReference type="InterPro" id="IPR002347">
    <property type="entry name" value="SDR_fam"/>
</dbReference>
<dbReference type="GO" id="GO:0016020">
    <property type="term" value="C:membrane"/>
    <property type="evidence" value="ECO:0007669"/>
    <property type="project" value="TreeGrafter"/>
</dbReference>
<keyword evidence="3" id="KW-0560">Oxidoreductase</keyword>
<comment type="caution">
    <text evidence="4">The sequence shown here is derived from an EMBL/GenBank/DDBJ whole genome shotgun (WGS) entry which is preliminary data.</text>
</comment>